<dbReference type="RefSeq" id="WP_030901166.1">
    <property type="nucleotide sequence ID" value="NZ_BAAALS010000083.1"/>
</dbReference>
<keyword evidence="2" id="KW-1185">Reference proteome</keyword>
<organism evidence="1 2">
    <name type="scientific">Luedemannella helvata</name>
    <dbReference type="NCBI Taxonomy" id="349315"/>
    <lineage>
        <taxon>Bacteria</taxon>
        <taxon>Bacillati</taxon>
        <taxon>Actinomycetota</taxon>
        <taxon>Actinomycetes</taxon>
        <taxon>Micromonosporales</taxon>
        <taxon>Micromonosporaceae</taxon>
        <taxon>Luedemannella</taxon>
    </lineage>
</organism>
<proteinExistence type="predicted"/>
<evidence type="ECO:0000313" key="2">
    <source>
        <dbReference type="Proteomes" id="UP001500655"/>
    </source>
</evidence>
<comment type="caution">
    <text evidence="1">The sequence shown here is derived from an EMBL/GenBank/DDBJ whole genome shotgun (WGS) entry which is preliminary data.</text>
</comment>
<dbReference type="EMBL" id="BAAALS010000083">
    <property type="protein sequence ID" value="GAA1779684.1"/>
    <property type="molecule type" value="Genomic_DNA"/>
</dbReference>
<gene>
    <name evidence="1" type="ORF">GCM10009681_57350</name>
</gene>
<evidence type="ECO:0000313" key="1">
    <source>
        <dbReference type="EMBL" id="GAA1779684.1"/>
    </source>
</evidence>
<dbReference type="Proteomes" id="UP001500655">
    <property type="component" value="Unassembled WGS sequence"/>
</dbReference>
<reference evidence="2" key="1">
    <citation type="journal article" date="2019" name="Int. J. Syst. Evol. Microbiol.">
        <title>The Global Catalogue of Microorganisms (GCM) 10K type strain sequencing project: providing services to taxonomists for standard genome sequencing and annotation.</title>
        <authorList>
            <consortium name="The Broad Institute Genomics Platform"/>
            <consortium name="The Broad Institute Genome Sequencing Center for Infectious Disease"/>
            <person name="Wu L."/>
            <person name="Ma J."/>
        </authorList>
    </citation>
    <scope>NUCLEOTIDE SEQUENCE [LARGE SCALE GENOMIC DNA]</scope>
    <source>
        <strain evidence="2">JCM 13249</strain>
    </source>
</reference>
<accession>A0ABP4XID0</accession>
<sequence length="124" mass="13472">MKDTFPVSTDSPAVAALTPASPLDAWNAANPIGTWVIAYPGARGDRPVITRTRAEAGFSRNGLPVVWLEGYDGYLRLEHVTPITQKRAGALLEQRHQFLDLDADSSCPFEGACRYPYLTLGGQP</sequence>
<protein>
    <submittedName>
        <fullName evidence="1">Uncharacterized protein</fullName>
    </submittedName>
</protein>
<name>A0ABP4XID0_9ACTN</name>